<protein>
    <submittedName>
        <fullName evidence="9">Uncharacterized protein YgbK (DUF1537 family)</fullName>
    </submittedName>
</protein>
<dbReference type="Gene3D" id="3.40.980.20">
    <property type="entry name" value="Four-carbon acid sugar kinase, nucleotide binding domain"/>
    <property type="match status" value="1"/>
</dbReference>
<evidence type="ECO:0000256" key="6">
    <source>
        <dbReference type="ARBA" id="ARBA00023277"/>
    </source>
</evidence>
<feature type="domain" description="Four-carbon acid sugar kinase N-terminal" evidence="7">
    <location>
        <begin position="18"/>
        <end position="256"/>
    </location>
</feature>
<dbReference type="AlphaFoldDB" id="A0A562SV27"/>
<evidence type="ECO:0000256" key="2">
    <source>
        <dbReference type="ARBA" id="ARBA00022679"/>
    </source>
</evidence>
<dbReference type="GO" id="GO:0005524">
    <property type="term" value="F:ATP binding"/>
    <property type="evidence" value="ECO:0007669"/>
    <property type="project" value="UniProtKB-KW"/>
</dbReference>
<keyword evidence="2" id="KW-0808">Transferase</keyword>
<evidence type="ECO:0000256" key="5">
    <source>
        <dbReference type="ARBA" id="ARBA00022840"/>
    </source>
</evidence>
<evidence type="ECO:0000313" key="10">
    <source>
        <dbReference type="Proteomes" id="UP000316167"/>
    </source>
</evidence>
<comment type="similarity">
    <text evidence="1">Belongs to the four-carbon acid sugar kinase family.</text>
</comment>
<reference evidence="9 10" key="1">
    <citation type="journal article" date="2015" name="Stand. Genomic Sci.">
        <title>Genomic Encyclopedia of Bacterial and Archaeal Type Strains, Phase III: the genomes of soil and plant-associated and newly described type strains.</title>
        <authorList>
            <person name="Whitman W.B."/>
            <person name="Woyke T."/>
            <person name="Klenk H.P."/>
            <person name="Zhou Y."/>
            <person name="Lilburn T.G."/>
            <person name="Beck B.J."/>
            <person name="De Vos P."/>
            <person name="Vandamme P."/>
            <person name="Eisen J.A."/>
            <person name="Garrity G."/>
            <person name="Hugenholtz P."/>
            <person name="Kyrpides N.C."/>
        </authorList>
    </citation>
    <scope>NUCLEOTIDE SEQUENCE [LARGE SCALE GENOMIC DNA]</scope>
    <source>
        <strain evidence="9 10">CGMCC 1.7271</strain>
    </source>
</reference>
<dbReference type="InterPro" id="IPR037051">
    <property type="entry name" value="4-carb_acid_sugar_kinase_N_sf"/>
</dbReference>
<accession>A0A562SV27</accession>
<sequence>MPSCLSGKKMNNKQNILLAFYGDDFTGSTDALEFITRAGAKAVLFIEPPTAEQLLQFPDIDVIGVAGKTRALSPAQMQEILLPAFEQLKASGAKQVHYKVCSTFDSSATVGSIGKAIDCGATVFPNKLIPVIGGMPALGRYCLFGNLFARMGIGSNGKIYRLDRHPSMSKHPVTPADESDLRLHIGKQTEKKIGLIDITQLDLPVEQWKEALTDEEVILVDTMYEEQLTKVGEWMNDLEEEKTLFSVGGSGVEAALGNYWNEKGLLTKVSEWKKPVKATPLLVVSGSCSPVTAAQIAWAKSNDFEEVIIDAQKIVDEGTVDAAVLNHVAVFLQKQKNVLVHTGSKQTENLSSEKLGAALGIIAKHAVLHSNVKRVVVAGGDTSSYAARAMGIDAVEMIAPIVSGAPLCKAYSKNKKINGLEVNFKGGQVGAEDYFGLF</sequence>
<dbReference type="Pfam" id="PF07005">
    <property type="entry name" value="SBD_N"/>
    <property type="match status" value="1"/>
</dbReference>
<evidence type="ECO:0000259" key="7">
    <source>
        <dbReference type="Pfam" id="PF07005"/>
    </source>
</evidence>
<dbReference type="Pfam" id="PF17042">
    <property type="entry name" value="NBD_C"/>
    <property type="match status" value="1"/>
</dbReference>
<dbReference type="Proteomes" id="UP000316167">
    <property type="component" value="Unassembled WGS sequence"/>
</dbReference>
<keyword evidence="4" id="KW-0418">Kinase</keyword>
<evidence type="ECO:0000256" key="3">
    <source>
        <dbReference type="ARBA" id="ARBA00022741"/>
    </source>
</evidence>
<evidence type="ECO:0000256" key="1">
    <source>
        <dbReference type="ARBA" id="ARBA00005715"/>
    </source>
</evidence>
<dbReference type="InterPro" id="IPR031475">
    <property type="entry name" value="NBD_C"/>
</dbReference>
<gene>
    <name evidence="9" type="ORF">IQ13_0326</name>
</gene>
<keyword evidence="3" id="KW-0547">Nucleotide-binding</keyword>
<proteinExistence type="inferred from homology"/>
<evidence type="ECO:0000313" key="9">
    <source>
        <dbReference type="EMBL" id="TWI85169.1"/>
    </source>
</evidence>
<organism evidence="9 10">
    <name type="scientific">Lacibacter cauensis</name>
    <dbReference type="NCBI Taxonomy" id="510947"/>
    <lineage>
        <taxon>Bacteria</taxon>
        <taxon>Pseudomonadati</taxon>
        <taxon>Bacteroidota</taxon>
        <taxon>Chitinophagia</taxon>
        <taxon>Chitinophagales</taxon>
        <taxon>Chitinophagaceae</taxon>
        <taxon>Lacibacter</taxon>
    </lineage>
</organism>
<dbReference type="Gene3D" id="3.40.50.10840">
    <property type="entry name" value="Putative sugar-binding, N-terminal domain"/>
    <property type="match status" value="1"/>
</dbReference>
<feature type="domain" description="Four-carbon acid sugar kinase nucleotide binding" evidence="8">
    <location>
        <begin position="282"/>
        <end position="435"/>
    </location>
</feature>
<dbReference type="GO" id="GO:0016301">
    <property type="term" value="F:kinase activity"/>
    <property type="evidence" value="ECO:0007669"/>
    <property type="project" value="UniProtKB-KW"/>
</dbReference>
<keyword evidence="5" id="KW-0067">ATP-binding</keyword>
<keyword evidence="6" id="KW-0119">Carbohydrate metabolism</keyword>
<name>A0A562SV27_9BACT</name>
<comment type="caution">
    <text evidence="9">The sequence shown here is derived from an EMBL/GenBank/DDBJ whole genome shotgun (WGS) entry which is preliminary data.</text>
</comment>
<dbReference type="InterPro" id="IPR042213">
    <property type="entry name" value="NBD_C_sf"/>
</dbReference>
<dbReference type="EMBL" id="VLLE01000002">
    <property type="protein sequence ID" value="TWI85169.1"/>
    <property type="molecule type" value="Genomic_DNA"/>
</dbReference>
<evidence type="ECO:0000259" key="8">
    <source>
        <dbReference type="Pfam" id="PF17042"/>
    </source>
</evidence>
<dbReference type="SUPFAM" id="SSF142764">
    <property type="entry name" value="YgbK-like"/>
    <property type="match status" value="1"/>
</dbReference>
<evidence type="ECO:0000256" key="4">
    <source>
        <dbReference type="ARBA" id="ARBA00022777"/>
    </source>
</evidence>
<keyword evidence="10" id="KW-1185">Reference proteome</keyword>
<dbReference type="InterPro" id="IPR010737">
    <property type="entry name" value="4-carb_acid_sugar_kinase_N"/>
</dbReference>